<dbReference type="InterPro" id="IPR050231">
    <property type="entry name" value="Iron_ascorbate_oxido_reductase"/>
</dbReference>
<sequence>MAPAAGEILVPEVSAGVGKAQHLGDGLGHHSFFEGDKHNVQEFVLPEALRFDSAFDNFVDDAEFPVIDLSTLASGDEKQRQETIARLAHAAETWGFFKVVNHGVPLELIQRILEQVRGFFAKPIEEKLEMKSDMPRSYFGYTPGTMITDVDGQHPSWTERLYFKRKEDLFRKLAQGAWPEDDGRISEAILKYMDHMDALTEQLFELLTEGLGVKSEKLTAFHDNTCGGFNVAHYPACPRPELARGLRAHTDPHTMAVLYQEYPGLQLLKDGKWLTVRPEAGTLFVNVGDILQIWSNGRYQSVQHRVALNPTASRYSLIFFKNPRLESVISAPSELIDEAHPRKYKAVSWAEYVGMISKGTTKPGLLIDKIAIA</sequence>
<evidence type="ECO:0000313" key="6">
    <source>
        <dbReference type="Proteomes" id="UP000822688"/>
    </source>
</evidence>
<evidence type="ECO:0000256" key="1">
    <source>
        <dbReference type="ARBA" id="ARBA00022723"/>
    </source>
</evidence>
<feature type="domain" description="Fe2OG dioxygenase" evidence="4">
    <location>
        <begin position="222"/>
        <end position="323"/>
    </location>
</feature>
<dbReference type="Gene3D" id="2.60.120.330">
    <property type="entry name" value="B-lactam Antibiotic, Isopenicillin N Synthase, Chain"/>
    <property type="match status" value="1"/>
</dbReference>
<dbReference type="AlphaFoldDB" id="A0A8T0IFU3"/>
<dbReference type="InterPro" id="IPR027443">
    <property type="entry name" value="IPNS-like_sf"/>
</dbReference>
<dbReference type="GO" id="GO:0016491">
    <property type="term" value="F:oxidoreductase activity"/>
    <property type="evidence" value="ECO:0007669"/>
    <property type="project" value="UniProtKB-KW"/>
</dbReference>
<dbReference type="Pfam" id="PF03171">
    <property type="entry name" value="2OG-FeII_Oxy"/>
    <property type="match status" value="1"/>
</dbReference>
<comment type="caution">
    <text evidence="5">The sequence shown here is derived from an EMBL/GenBank/DDBJ whole genome shotgun (WGS) entry which is preliminary data.</text>
</comment>
<name>A0A8T0IFU3_CERPU</name>
<accession>A0A8T0IFU3</accession>
<keyword evidence="1 3" id="KW-0479">Metal-binding</keyword>
<keyword evidence="3" id="KW-0560">Oxidoreductase</keyword>
<dbReference type="SUPFAM" id="SSF51197">
    <property type="entry name" value="Clavaminate synthase-like"/>
    <property type="match status" value="1"/>
</dbReference>
<keyword evidence="6" id="KW-1185">Reference proteome</keyword>
<comment type="similarity">
    <text evidence="3">Belongs to the iron/ascorbate-dependent oxidoreductase family.</text>
</comment>
<dbReference type="InterPro" id="IPR005123">
    <property type="entry name" value="Oxoglu/Fe-dep_dioxygenase_dom"/>
</dbReference>
<evidence type="ECO:0000256" key="3">
    <source>
        <dbReference type="RuleBase" id="RU003682"/>
    </source>
</evidence>
<dbReference type="EMBL" id="CM026424">
    <property type="protein sequence ID" value="KAG0581363.1"/>
    <property type="molecule type" value="Genomic_DNA"/>
</dbReference>
<evidence type="ECO:0000256" key="2">
    <source>
        <dbReference type="ARBA" id="ARBA00023004"/>
    </source>
</evidence>
<dbReference type="GO" id="GO:0046872">
    <property type="term" value="F:metal ion binding"/>
    <property type="evidence" value="ECO:0007669"/>
    <property type="project" value="UniProtKB-KW"/>
</dbReference>
<keyword evidence="2 3" id="KW-0408">Iron</keyword>
<evidence type="ECO:0000313" key="5">
    <source>
        <dbReference type="EMBL" id="KAG0581363.1"/>
    </source>
</evidence>
<gene>
    <name evidence="5" type="ORF">KC19_4G245100</name>
</gene>
<protein>
    <recommendedName>
        <fullName evidence="4">Fe2OG dioxygenase domain-containing protein</fullName>
    </recommendedName>
</protein>
<dbReference type="Proteomes" id="UP000822688">
    <property type="component" value="Chromosome 4"/>
</dbReference>
<dbReference type="InterPro" id="IPR026992">
    <property type="entry name" value="DIOX_N"/>
</dbReference>
<proteinExistence type="inferred from homology"/>
<dbReference type="PROSITE" id="PS51471">
    <property type="entry name" value="FE2OG_OXY"/>
    <property type="match status" value="1"/>
</dbReference>
<evidence type="ECO:0000259" key="4">
    <source>
        <dbReference type="PROSITE" id="PS51471"/>
    </source>
</evidence>
<reference evidence="5" key="1">
    <citation type="submission" date="2020-06" db="EMBL/GenBank/DDBJ databases">
        <title>WGS assembly of Ceratodon purpureus strain R40.</title>
        <authorList>
            <person name="Carey S.B."/>
            <person name="Jenkins J."/>
            <person name="Shu S."/>
            <person name="Lovell J.T."/>
            <person name="Sreedasyam A."/>
            <person name="Maumus F."/>
            <person name="Tiley G.P."/>
            <person name="Fernandez-Pozo N."/>
            <person name="Barry K."/>
            <person name="Chen C."/>
            <person name="Wang M."/>
            <person name="Lipzen A."/>
            <person name="Daum C."/>
            <person name="Saski C.A."/>
            <person name="Payton A.C."/>
            <person name="Mcbreen J.C."/>
            <person name="Conrad R.E."/>
            <person name="Kollar L.M."/>
            <person name="Olsson S."/>
            <person name="Huttunen S."/>
            <person name="Landis J.B."/>
            <person name="Wickett N.J."/>
            <person name="Johnson M.G."/>
            <person name="Rensing S.A."/>
            <person name="Grimwood J."/>
            <person name="Schmutz J."/>
            <person name="Mcdaniel S.F."/>
        </authorList>
    </citation>
    <scope>NUCLEOTIDE SEQUENCE</scope>
    <source>
        <strain evidence="5">R40</strain>
    </source>
</reference>
<dbReference type="PANTHER" id="PTHR47990">
    <property type="entry name" value="2-OXOGLUTARATE (2OG) AND FE(II)-DEPENDENT OXYGENASE SUPERFAMILY PROTEIN-RELATED"/>
    <property type="match status" value="1"/>
</dbReference>
<organism evidence="5 6">
    <name type="scientific">Ceratodon purpureus</name>
    <name type="common">Fire moss</name>
    <name type="synonym">Dicranum purpureum</name>
    <dbReference type="NCBI Taxonomy" id="3225"/>
    <lineage>
        <taxon>Eukaryota</taxon>
        <taxon>Viridiplantae</taxon>
        <taxon>Streptophyta</taxon>
        <taxon>Embryophyta</taxon>
        <taxon>Bryophyta</taxon>
        <taxon>Bryophytina</taxon>
        <taxon>Bryopsida</taxon>
        <taxon>Dicranidae</taxon>
        <taxon>Pseudoditrichales</taxon>
        <taxon>Ditrichaceae</taxon>
        <taxon>Ceratodon</taxon>
    </lineage>
</organism>
<dbReference type="InterPro" id="IPR044861">
    <property type="entry name" value="IPNS-like_FE2OG_OXY"/>
</dbReference>
<dbReference type="Pfam" id="PF14226">
    <property type="entry name" value="DIOX_N"/>
    <property type="match status" value="1"/>
</dbReference>